<evidence type="ECO:0000313" key="20">
    <source>
        <dbReference type="Proteomes" id="UP000435985"/>
    </source>
</evidence>
<dbReference type="PANTHER" id="PTHR21060">
    <property type="entry name" value="ACETATE KINASE"/>
    <property type="match status" value="1"/>
</dbReference>
<dbReference type="GO" id="GO:0006083">
    <property type="term" value="P:acetate metabolic process"/>
    <property type="evidence" value="ECO:0007669"/>
    <property type="project" value="TreeGrafter"/>
</dbReference>
<dbReference type="Gene3D" id="3.30.420.40">
    <property type="match status" value="2"/>
</dbReference>
<dbReference type="EMBL" id="VWLB01000059">
    <property type="protein sequence ID" value="KAA3922893.1"/>
    <property type="molecule type" value="Genomic_DNA"/>
</dbReference>
<comment type="subcellular location">
    <subcellularLocation>
        <location evidence="1 9">Cytoplasm</location>
    </subcellularLocation>
</comment>
<keyword evidence="5 9" id="KW-0547">Nucleotide-binding</keyword>
<comment type="similarity">
    <text evidence="2 9 10">Belongs to the acetokinase family.</text>
</comment>
<reference evidence="17 18" key="1">
    <citation type="journal article" date="2019" name="Nat. Med.">
        <title>A library of human gut bacterial isolates paired with longitudinal multiomics data enables mechanistic microbiome research.</title>
        <authorList>
            <person name="Poyet M."/>
            <person name="Groussin M."/>
            <person name="Gibbons S.M."/>
            <person name="Avila-Pacheco J."/>
            <person name="Jiang X."/>
            <person name="Kearney S.M."/>
            <person name="Perrotta A.R."/>
            <person name="Berdy B."/>
            <person name="Zhao S."/>
            <person name="Lieberman T.D."/>
            <person name="Swanson P.K."/>
            <person name="Smith M."/>
            <person name="Roesemann S."/>
            <person name="Alexander J.E."/>
            <person name="Rich S.A."/>
            <person name="Livny J."/>
            <person name="Vlamakis H."/>
            <person name="Clish C."/>
            <person name="Bullock K."/>
            <person name="Deik A."/>
            <person name="Scott J."/>
            <person name="Pierce K.A."/>
            <person name="Xavier R.J."/>
            <person name="Alm E.J."/>
        </authorList>
    </citation>
    <scope>NUCLEOTIDE SEQUENCE [LARGE SCALE GENOMIC DNA]</scope>
    <source>
        <strain evidence="12 21">BIOML-A134</strain>
        <strain evidence="14 20">BIOML-A14</strain>
        <strain evidence="13 19">BIOML-A15</strain>
        <strain evidence="11 17">BIOML-A160</strain>
        <strain evidence="15 18">BIOML-A2</strain>
    </source>
</reference>
<keyword evidence="7 9" id="KW-0067">ATP-binding</keyword>
<evidence type="ECO:0000256" key="5">
    <source>
        <dbReference type="ARBA" id="ARBA00022741"/>
    </source>
</evidence>
<dbReference type="Proteomes" id="UP000375690">
    <property type="component" value="Unassembled WGS sequence"/>
</dbReference>
<dbReference type="EMBL" id="VWFO01000026">
    <property type="protein sequence ID" value="KAA4662548.1"/>
    <property type="molecule type" value="Genomic_DNA"/>
</dbReference>
<dbReference type="NCBIfam" id="NF002834">
    <property type="entry name" value="PRK03011.1-5"/>
    <property type="match status" value="1"/>
</dbReference>
<evidence type="ECO:0000256" key="3">
    <source>
        <dbReference type="ARBA" id="ARBA00022490"/>
    </source>
</evidence>
<dbReference type="EMBL" id="VWFC01000041">
    <property type="protein sequence ID" value="KAB1320444.1"/>
    <property type="molecule type" value="Genomic_DNA"/>
</dbReference>
<dbReference type="HAMAP" id="MF_00542">
    <property type="entry name" value="Butyrate_kinase"/>
    <property type="match status" value="1"/>
</dbReference>
<dbReference type="GO" id="GO:0005737">
    <property type="term" value="C:cytoplasm"/>
    <property type="evidence" value="ECO:0007669"/>
    <property type="project" value="UniProtKB-SubCell"/>
</dbReference>
<evidence type="ECO:0000313" key="12">
    <source>
        <dbReference type="EMBL" id="KAA4091566.1"/>
    </source>
</evidence>
<dbReference type="GO" id="GO:0008776">
    <property type="term" value="F:acetate kinase activity"/>
    <property type="evidence" value="ECO:0007669"/>
    <property type="project" value="TreeGrafter"/>
</dbReference>
<dbReference type="GO" id="GO:0005524">
    <property type="term" value="F:ATP binding"/>
    <property type="evidence" value="ECO:0007669"/>
    <property type="project" value="UniProtKB-KW"/>
</dbReference>
<accession>A0A139L3T8</accession>
<dbReference type="EMBL" id="JAQNZF010000030">
    <property type="protein sequence ID" value="MDC2744389.1"/>
    <property type="molecule type" value="Genomic_DNA"/>
</dbReference>
<evidence type="ECO:0000256" key="10">
    <source>
        <dbReference type="RuleBase" id="RU003835"/>
    </source>
</evidence>
<keyword evidence="3 9" id="KW-0963">Cytoplasm</keyword>
<evidence type="ECO:0000313" key="18">
    <source>
        <dbReference type="Proteomes" id="UP000375690"/>
    </source>
</evidence>
<dbReference type="Proteomes" id="UP000365824">
    <property type="component" value="Unassembled WGS sequence"/>
</dbReference>
<dbReference type="Proteomes" id="UP000435985">
    <property type="component" value="Unassembled WGS sequence"/>
</dbReference>
<evidence type="ECO:0000256" key="2">
    <source>
        <dbReference type="ARBA" id="ARBA00008748"/>
    </source>
</evidence>
<keyword evidence="21" id="KW-1185">Reference proteome</keyword>
<evidence type="ECO:0000313" key="13">
    <source>
        <dbReference type="EMBL" id="KAA4629727.1"/>
    </source>
</evidence>
<dbReference type="Proteomes" id="UP001219389">
    <property type="component" value="Unassembled WGS sequence"/>
</dbReference>
<dbReference type="InterPro" id="IPR011245">
    <property type="entry name" value="Butyrate_kin"/>
</dbReference>
<dbReference type="EMBL" id="VWKB01000037">
    <property type="protein sequence ID" value="KAA4091566.1"/>
    <property type="molecule type" value="Genomic_DNA"/>
</dbReference>
<dbReference type="PROSITE" id="PS01076">
    <property type="entry name" value="ACETATE_KINASE_2"/>
    <property type="match status" value="1"/>
</dbReference>
<dbReference type="NCBIfam" id="TIGR02707">
    <property type="entry name" value="butyr_kinase"/>
    <property type="match status" value="1"/>
</dbReference>
<dbReference type="RefSeq" id="WP_004306947.1">
    <property type="nucleotide sequence ID" value="NZ_CABKQC010000011.1"/>
</dbReference>
<dbReference type="SUPFAM" id="SSF53067">
    <property type="entry name" value="Actin-like ATPase domain"/>
    <property type="match status" value="2"/>
</dbReference>
<comment type="catalytic activity">
    <reaction evidence="8 9">
        <text>butanoate + ATP = butanoyl phosphate + ADP</text>
        <dbReference type="Rhea" id="RHEA:13585"/>
        <dbReference type="ChEBI" id="CHEBI:17968"/>
        <dbReference type="ChEBI" id="CHEBI:30616"/>
        <dbReference type="ChEBI" id="CHEBI:58079"/>
        <dbReference type="ChEBI" id="CHEBI:456216"/>
        <dbReference type="EC" id="2.7.2.7"/>
    </reaction>
</comment>
<dbReference type="EC" id="2.7.2.7" evidence="9"/>
<sequence>MKILVINPGSTSTKIAVYENETPLFVSNIKHSVEELSAFPEVIDQFEFRKNLVLQELENNKIPFSFDAIIGRGGLVKPIPGGVYEVNEAMKRDTVHAMRTHACNLGGLIASELASTLPDCPAFIADPGVVDELEDIARITGSPLMPKITIWHALNQKAIARRFAKEQGTQYENLDLIICHLGGGISVAVHHHGRAIDANNALDGEGPFSPERAGTLPAGQLIDLCFSGQLTKDELKKRISGRAGLTAHLGTTDVPAIIQSIEEGDKKAELILDAMIYNVAKAIGASATVLCGKIDAILLTGGIAYSDYVISRLKKRISFLAPIYVYPGENEMESLAFNAIGALKGELPIQIYK</sequence>
<dbReference type="PRINTS" id="PR00471">
    <property type="entry name" value="ACETATEKNASE"/>
</dbReference>
<dbReference type="PIRSF" id="PIRSF036458">
    <property type="entry name" value="Butyrate_kin"/>
    <property type="match status" value="1"/>
</dbReference>
<dbReference type="PANTHER" id="PTHR21060:SF3">
    <property type="entry name" value="BUTYRATE KINASE 2-RELATED"/>
    <property type="match status" value="1"/>
</dbReference>
<organism evidence="14 20">
    <name type="scientific">Bacteroides ovatus</name>
    <dbReference type="NCBI Taxonomy" id="28116"/>
    <lineage>
        <taxon>Bacteria</taxon>
        <taxon>Pseudomonadati</taxon>
        <taxon>Bacteroidota</taxon>
        <taxon>Bacteroidia</taxon>
        <taxon>Bacteroidales</taxon>
        <taxon>Bacteroidaceae</taxon>
        <taxon>Bacteroides</taxon>
    </lineage>
</organism>
<evidence type="ECO:0000313" key="15">
    <source>
        <dbReference type="EMBL" id="KAB1320444.1"/>
    </source>
</evidence>
<evidence type="ECO:0000256" key="1">
    <source>
        <dbReference type="ARBA" id="ARBA00004496"/>
    </source>
</evidence>
<dbReference type="Proteomes" id="UP000424805">
    <property type="component" value="Unassembled WGS sequence"/>
</dbReference>
<dbReference type="CDD" id="cd24011">
    <property type="entry name" value="ASKHA_NBD_BK"/>
    <property type="match status" value="1"/>
</dbReference>
<keyword evidence="4 9" id="KW-0808">Transferase</keyword>
<reference evidence="16" key="2">
    <citation type="submission" date="2022-10" db="EMBL/GenBank/DDBJ databases">
        <title>Human gut microbiome strain richness.</title>
        <authorList>
            <person name="Chen-Liaw A."/>
        </authorList>
    </citation>
    <scope>NUCLEOTIDE SEQUENCE</scope>
    <source>
        <strain evidence="16">BSD2780120875st1_E1_BSD2780120875_150330</strain>
    </source>
</reference>
<proteinExistence type="inferred from homology"/>
<evidence type="ECO:0000256" key="7">
    <source>
        <dbReference type="ARBA" id="ARBA00022840"/>
    </source>
</evidence>
<evidence type="ECO:0000313" key="16">
    <source>
        <dbReference type="EMBL" id="MDC2744389.1"/>
    </source>
</evidence>
<evidence type="ECO:0000313" key="17">
    <source>
        <dbReference type="Proteomes" id="UP000365824"/>
    </source>
</evidence>
<dbReference type="GO" id="GO:0047761">
    <property type="term" value="F:butyrate kinase activity"/>
    <property type="evidence" value="ECO:0007669"/>
    <property type="project" value="UniProtKB-UniRule"/>
</dbReference>
<evidence type="ECO:0000313" key="14">
    <source>
        <dbReference type="EMBL" id="KAA4662548.1"/>
    </source>
</evidence>
<dbReference type="Proteomes" id="UP000473905">
    <property type="component" value="Unassembled WGS sequence"/>
</dbReference>
<keyword evidence="6 9" id="KW-0418">Kinase</keyword>
<evidence type="ECO:0000256" key="4">
    <source>
        <dbReference type="ARBA" id="ARBA00022679"/>
    </source>
</evidence>
<evidence type="ECO:0000256" key="6">
    <source>
        <dbReference type="ARBA" id="ARBA00022777"/>
    </source>
</evidence>
<evidence type="ECO:0000256" key="8">
    <source>
        <dbReference type="ARBA" id="ARBA00048596"/>
    </source>
</evidence>
<dbReference type="InterPro" id="IPR023865">
    <property type="entry name" value="Aliphatic_acid_kinase_CS"/>
</dbReference>
<dbReference type="EMBL" id="VWFP01000002">
    <property type="protein sequence ID" value="KAA4629727.1"/>
    <property type="molecule type" value="Genomic_DNA"/>
</dbReference>
<evidence type="ECO:0000256" key="9">
    <source>
        <dbReference type="HAMAP-Rule" id="MF_00542"/>
    </source>
</evidence>
<evidence type="ECO:0000313" key="19">
    <source>
        <dbReference type="Proteomes" id="UP000424805"/>
    </source>
</evidence>
<dbReference type="AlphaFoldDB" id="A0A139L3T8"/>
<dbReference type="InterPro" id="IPR043129">
    <property type="entry name" value="ATPase_NBD"/>
</dbReference>
<dbReference type="STRING" id="28116.Bovatus_02692"/>
<evidence type="ECO:0000313" key="21">
    <source>
        <dbReference type="Proteomes" id="UP000473905"/>
    </source>
</evidence>
<gene>
    <name evidence="9 14" type="primary">buk</name>
    <name evidence="15" type="ORF">F3B53_23075</name>
    <name evidence="13" type="ORF">F3B90_03035</name>
    <name evidence="14" type="ORF">F3B98_18365</name>
    <name evidence="12" type="ORF">F3D66_23060</name>
    <name evidence="11" type="ORF">F3F25_25270</name>
    <name evidence="16" type="ORF">PO382_19410</name>
</gene>
<dbReference type="InterPro" id="IPR000890">
    <property type="entry name" value="Aliphatic_acid_kin_short-chain"/>
</dbReference>
<name>A0A139L3T8_BACOV</name>
<dbReference type="Pfam" id="PF00871">
    <property type="entry name" value="Acetate_kinase"/>
    <property type="match status" value="1"/>
</dbReference>
<protein>
    <recommendedName>
        <fullName evidence="9">Probable butyrate kinase</fullName>
        <shortName evidence="9">BK</shortName>
        <ecNumber evidence="9">2.7.2.7</ecNumber>
    </recommendedName>
    <alternativeName>
        <fullName evidence="9">Branched-chain carboxylic acid kinase</fullName>
    </alternativeName>
</protein>
<dbReference type="PROSITE" id="PS01075">
    <property type="entry name" value="ACETATE_KINASE_1"/>
    <property type="match status" value="1"/>
</dbReference>
<evidence type="ECO:0000313" key="11">
    <source>
        <dbReference type="EMBL" id="KAA3922893.1"/>
    </source>
</evidence>
<comment type="caution">
    <text evidence="14">The sequence shown here is derived from an EMBL/GenBank/DDBJ whole genome shotgun (WGS) entry which is preliminary data.</text>
</comment>